<sequence>MPRHRLAFAAAAALAVAAGLPAAPAAGAVQSPPAANTVAGPAEGAAASKILKFGQAAKIMSESGNPLRISPIGVYYHRPTWKHATMPRNKYFVAIALRVTALSKPDTMPPVAGSSQLRIKQGAKVFTYSSGKAMEAPWVGRTPGTEVTAQPGSPEVIYYSFDLPKTGGILEWSGPAGAHRWQIPASNSGKATHEALLDAIADYEGR</sequence>
<comment type="caution">
    <text evidence="2">The sequence shown here is derived from an EMBL/GenBank/DDBJ whole genome shotgun (WGS) entry which is preliminary data.</text>
</comment>
<feature type="signal peptide" evidence="1">
    <location>
        <begin position="1"/>
        <end position="25"/>
    </location>
</feature>
<keyword evidence="1" id="KW-0732">Signal</keyword>
<protein>
    <recommendedName>
        <fullName evidence="4">DUF4237 domain-containing protein</fullName>
    </recommendedName>
</protein>
<name>A0ABR9KX45_9ACTN</name>
<organism evidence="2 3">
    <name type="scientific">Nonomuraea africana</name>
    <dbReference type="NCBI Taxonomy" id="46171"/>
    <lineage>
        <taxon>Bacteria</taxon>
        <taxon>Bacillati</taxon>
        <taxon>Actinomycetota</taxon>
        <taxon>Actinomycetes</taxon>
        <taxon>Streptosporangiales</taxon>
        <taxon>Streptosporangiaceae</taxon>
        <taxon>Nonomuraea</taxon>
    </lineage>
</organism>
<evidence type="ECO:0000313" key="2">
    <source>
        <dbReference type="EMBL" id="MBE1566598.1"/>
    </source>
</evidence>
<evidence type="ECO:0000313" key="3">
    <source>
        <dbReference type="Proteomes" id="UP000661607"/>
    </source>
</evidence>
<gene>
    <name evidence="2" type="ORF">H4W81_009470</name>
</gene>
<evidence type="ECO:0000256" key="1">
    <source>
        <dbReference type="SAM" id="SignalP"/>
    </source>
</evidence>
<keyword evidence="3" id="KW-1185">Reference proteome</keyword>
<dbReference type="RefSeq" id="WP_192781599.1">
    <property type="nucleotide sequence ID" value="NZ_BAAASY010000032.1"/>
</dbReference>
<feature type="chain" id="PRO_5045715562" description="DUF4237 domain-containing protein" evidence="1">
    <location>
        <begin position="26"/>
        <end position="206"/>
    </location>
</feature>
<reference evidence="2 3" key="1">
    <citation type="submission" date="2020-10" db="EMBL/GenBank/DDBJ databases">
        <title>Sequencing the genomes of 1000 actinobacteria strains.</title>
        <authorList>
            <person name="Klenk H.-P."/>
        </authorList>
    </citation>
    <scope>NUCLEOTIDE SEQUENCE [LARGE SCALE GENOMIC DNA]</scope>
    <source>
        <strain evidence="2 3">DSM 43748</strain>
    </source>
</reference>
<evidence type="ECO:0008006" key="4">
    <source>
        <dbReference type="Google" id="ProtNLM"/>
    </source>
</evidence>
<proteinExistence type="predicted"/>
<dbReference type="Proteomes" id="UP000661607">
    <property type="component" value="Unassembled WGS sequence"/>
</dbReference>
<dbReference type="EMBL" id="JADBEF010000002">
    <property type="protein sequence ID" value="MBE1566598.1"/>
    <property type="molecule type" value="Genomic_DNA"/>
</dbReference>
<accession>A0ABR9KX45</accession>